<keyword evidence="7 10" id="KW-1133">Transmembrane helix</keyword>
<comment type="similarity">
    <text evidence="2">Belongs to the SWEET sugar transporter family.</text>
</comment>
<accession>A0A8X8AY09</accession>
<feature type="region of interest" description="Disordered" evidence="9">
    <location>
        <begin position="139"/>
        <end position="167"/>
    </location>
</feature>
<feature type="domain" description="Retrovirus-related Pol polyprotein from transposon TNT 1-94-like beta-barrel" evidence="12">
    <location>
        <begin position="1"/>
        <end position="51"/>
    </location>
</feature>
<evidence type="ECO:0000256" key="6">
    <source>
        <dbReference type="ARBA" id="ARBA00022737"/>
    </source>
</evidence>
<feature type="transmembrane region" description="Helical" evidence="10">
    <location>
        <begin position="204"/>
        <end position="223"/>
    </location>
</feature>
<dbReference type="InterPro" id="IPR025724">
    <property type="entry name" value="GAG-pre-integrase_dom"/>
</dbReference>
<evidence type="ECO:0000259" key="11">
    <source>
        <dbReference type="Pfam" id="PF13976"/>
    </source>
</evidence>
<dbReference type="GO" id="GO:0051119">
    <property type="term" value="F:sugar transmembrane transporter activity"/>
    <property type="evidence" value="ECO:0007669"/>
    <property type="project" value="InterPro"/>
</dbReference>
<dbReference type="PANTHER" id="PTHR10791">
    <property type="entry name" value="RAG1-ACTIVATING PROTEIN 1"/>
    <property type="match status" value="1"/>
</dbReference>
<dbReference type="OrthoDB" id="409725at2759"/>
<dbReference type="GO" id="GO:0051260">
    <property type="term" value="P:protein homooligomerization"/>
    <property type="evidence" value="ECO:0007669"/>
    <property type="project" value="UniProtKB-ARBA"/>
</dbReference>
<evidence type="ECO:0000256" key="3">
    <source>
        <dbReference type="ARBA" id="ARBA00022448"/>
    </source>
</evidence>
<dbReference type="InterPro" id="IPR004316">
    <property type="entry name" value="SWEET_rpt"/>
</dbReference>
<keyword evidence="5 10" id="KW-0812">Transmembrane</keyword>
<sequence>MGDNHAVEISGIGTIKLKMYDGLIRTISGVRHVKDLKKNLLSVGQFDSLGCKIRTDNGIMKIVKGALVVLKARKTVANMFVLMGETHHGAEASIASASPAEEKTMMWHQKLGHMSEKGLKVLSDQKLLPGLTKETTEVQMENTQNHTSSEAVPEHEEQEQIESETPEVRRSTRNIFAFGLFVSPIPTYRRIIRNRSTEQFSGLPYIYALMNCLICMWYGMPLISADNLLVVTVNSFGTVFQLAYIILFIIYAERTKKVSMLASLLVVLGLFAIIVVGSLQIHDRMIRWISVGSLTVVSLISMFASPLFIINLVIRTKSVEFMPFYLSLSTFLMSTSFLLYGVLNFDAFIYVPNGIGTILGIIQLMLYFHYKKKSVQESKEPLIVSHA</sequence>
<feature type="domain" description="GAG-pre-integrase" evidence="11">
    <location>
        <begin position="79"/>
        <end position="135"/>
    </location>
</feature>
<dbReference type="InterPro" id="IPR047664">
    <property type="entry name" value="SWEET"/>
</dbReference>
<keyword evidence="8 10" id="KW-0472">Membrane</keyword>
<gene>
    <name evidence="13" type="ORF">POTOM_006513</name>
</gene>
<dbReference type="FunFam" id="1.20.1280.290:FF:000002">
    <property type="entry name" value="Bidirectional sugar transporter SWEET"/>
    <property type="match status" value="1"/>
</dbReference>
<evidence type="ECO:0000256" key="4">
    <source>
        <dbReference type="ARBA" id="ARBA00022597"/>
    </source>
</evidence>
<feature type="transmembrane region" description="Helical" evidence="10">
    <location>
        <begin position="324"/>
        <end position="343"/>
    </location>
</feature>
<organism evidence="13 14">
    <name type="scientific">Populus tomentosa</name>
    <name type="common">Chinese white poplar</name>
    <dbReference type="NCBI Taxonomy" id="118781"/>
    <lineage>
        <taxon>Eukaryota</taxon>
        <taxon>Viridiplantae</taxon>
        <taxon>Streptophyta</taxon>
        <taxon>Embryophyta</taxon>
        <taxon>Tracheophyta</taxon>
        <taxon>Spermatophyta</taxon>
        <taxon>Magnoliopsida</taxon>
        <taxon>eudicotyledons</taxon>
        <taxon>Gunneridae</taxon>
        <taxon>Pentapetalae</taxon>
        <taxon>rosids</taxon>
        <taxon>fabids</taxon>
        <taxon>Malpighiales</taxon>
        <taxon>Salicaceae</taxon>
        <taxon>Saliceae</taxon>
        <taxon>Populus</taxon>
    </lineage>
</organism>
<comment type="caution">
    <text evidence="13">The sequence shown here is derived from an EMBL/GenBank/DDBJ whole genome shotgun (WGS) entry which is preliminary data.</text>
</comment>
<comment type="subcellular location">
    <subcellularLocation>
        <location evidence="1">Endomembrane system</location>
        <topology evidence="1">Multi-pass membrane protein</topology>
    </subcellularLocation>
</comment>
<dbReference type="AlphaFoldDB" id="A0A8X8AY09"/>
<keyword evidence="14" id="KW-1185">Reference proteome</keyword>
<evidence type="ECO:0000313" key="14">
    <source>
        <dbReference type="Proteomes" id="UP000886885"/>
    </source>
</evidence>
<protein>
    <recommendedName>
        <fullName evidence="15">Bidirectional sugar transporter SWEET</fullName>
    </recommendedName>
</protein>
<evidence type="ECO:0000313" key="13">
    <source>
        <dbReference type="EMBL" id="KAG6790360.1"/>
    </source>
</evidence>
<feature type="transmembrane region" description="Helical" evidence="10">
    <location>
        <begin position="349"/>
        <end position="370"/>
    </location>
</feature>
<dbReference type="Pfam" id="PF22936">
    <property type="entry name" value="Pol_BBD"/>
    <property type="match status" value="1"/>
</dbReference>
<evidence type="ECO:0008006" key="15">
    <source>
        <dbReference type="Google" id="ProtNLM"/>
    </source>
</evidence>
<dbReference type="EMBL" id="JAAWWB010000002">
    <property type="protein sequence ID" value="KAG6790360.1"/>
    <property type="molecule type" value="Genomic_DNA"/>
</dbReference>
<dbReference type="InterPro" id="IPR054722">
    <property type="entry name" value="PolX-like_BBD"/>
</dbReference>
<proteinExistence type="inferred from homology"/>
<keyword evidence="6" id="KW-0677">Repeat</keyword>
<dbReference type="Proteomes" id="UP000886885">
    <property type="component" value="Chromosome 1D"/>
</dbReference>
<evidence type="ECO:0000256" key="2">
    <source>
        <dbReference type="ARBA" id="ARBA00007809"/>
    </source>
</evidence>
<evidence type="ECO:0000256" key="5">
    <source>
        <dbReference type="ARBA" id="ARBA00022692"/>
    </source>
</evidence>
<dbReference type="Pfam" id="PF13976">
    <property type="entry name" value="gag_pre-integrs"/>
    <property type="match status" value="1"/>
</dbReference>
<dbReference type="GO" id="GO:0016020">
    <property type="term" value="C:membrane"/>
    <property type="evidence" value="ECO:0007669"/>
    <property type="project" value="InterPro"/>
</dbReference>
<feature type="transmembrane region" description="Helical" evidence="10">
    <location>
        <begin position="258"/>
        <end position="279"/>
    </location>
</feature>
<feature type="compositionally biased region" description="Polar residues" evidence="9">
    <location>
        <begin position="139"/>
        <end position="148"/>
    </location>
</feature>
<evidence type="ECO:0000256" key="9">
    <source>
        <dbReference type="SAM" id="MobiDB-lite"/>
    </source>
</evidence>
<dbReference type="PANTHER" id="PTHR10791:SF111">
    <property type="entry name" value="BIDIRECTIONAL SUGAR TRANSPORTER SWEET2"/>
    <property type="match status" value="1"/>
</dbReference>
<feature type="compositionally biased region" description="Acidic residues" evidence="9">
    <location>
        <begin position="156"/>
        <end position="165"/>
    </location>
</feature>
<dbReference type="GO" id="GO:0012505">
    <property type="term" value="C:endomembrane system"/>
    <property type="evidence" value="ECO:0007669"/>
    <property type="project" value="UniProtKB-SubCell"/>
</dbReference>
<keyword evidence="3" id="KW-0813">Transport</keyword>
<feature type="transmembrane region" description="Helical" evidence="10">
    <location>
        <begin position="229"/>
        <end position="251"/>
    </location>
</feature>
<evidence type="ECO:0000256" key="8">
    <source>
        <dbReference type="ARBA" id="ARBA00023136"/>
    </source>
</evidence>
<dbReference type="Pfam" id="PF03083">
    <property type="entry name" value="MtN3_slv"/>
    <property type="match status" value="2"/>
</dbReference>
<evidence type="ECO:0000256" key="1">
    <source>
        <dbReference type="ARBA" id="ARBA00004127"/>
    </source>
</evidence>
<evidence type="ECO:0000259" key="12">
    <source>
        <dbReference type="Pfam" id="PF22936"/>
    </source>
</evidence>
<keyword evidence="4" id="KW-0762">Sugar transport</keyword>
<evidence type="ECO:0000256" key="10">
    <source>
        <dbReference type="SAM" id="Phobius"/>
    </source>
</evidence>
<reference evidence="13" key="1">
    <citation type="journal article" date="2020" name="bioRxiv">
        <title>Hybrid origin of Populus tomentosa Carr. identified through genome sequencing and phylogenomic analysis.</title>
        <authorList>
            <person name="An X."/>
            <person name="Gao K."/>
            <person name="Chen Z."/>
            <person name="Li J."/>
            <person name="Yang X."/>
            <person name="Yang X."/>
            <person name="Zhou J."/>
            <person name="Guo T."/>
            <person name="Zhao T."/>
            <person name="Huang S."/>
            <person name="Miao D."/>
            <person name="Khan W.U."/>
            <person name="Rao P."/>
            <person name="Ye M."/>
            <person name="Lei B."/>
            <person name="Liao W."/>
            <person name="Wang J."/>
            <person name="Ji L."/>
            <person name="Li Y."/>
            <person name="Guo B."/>
            <person name="Mustafa N.S."/>
            <person name="Li S."/>
            <person name="Yun Q."/>
            <person name="Keller S.R."/>
            <person name="Mao J."/>
            <person name="Zhang R."/>
            <person name="Strauss S.H."/>
        </authorList>
    </citation>
    <scope>NUCLEOTIDE SEQUENCE</scope>
    <source>
        <strain evidence="13">GM15</strain>
        <tissue evidence="13">Leaf</tissue>
    </source>
</reference>
<name>A0A8X8AY09_POPTO</name>
<dbReference type="FunFam" id="1.20.1280.290:FF:000001">
    <property type="entry name" value="Bidirectional sugar transporter SWEET"/>
    <property type="match status" value="1"/>
</dbReference>
<feature type="transmembrane region" description="Helical" evidence="10">
    <location>
        <begin position="285"/>
        <end position="312"/>
    </location>
</feature>
<evidence type="ECO:0000256" key="7">
    <source>
        <dbReference type="ARBA" id="ARBA00022989"/>
    </source>
</evidence>